<evidence type="ECO:0000256" key="15">
    <source>
        <dbReference type="SAM" id="Phobius"/>
    </source>
</evidence>
<evidence type="ECO:0000256" key="13">
    <source>
        <dbReference type="ARBA" id="ARBA00023315"/>
    </source>
</evidence>
<reference evidence="17 18" key="1">
    <citation type="journal article" date="2017" name="Syst. Appl. Microbiol.">
        <title>Pseudomonas caspiana sp. nov., a citrus pathogen in the Pseudomonas syringae phylogenetic group.</title>
        <authorList>
            <person name="Busquets A."/>
            <person name="Gomila M."/>
            <person name="Beiki F."/>
            <person name="Mulet M."/>
            <person name="Rahimian H."/>
            <person name="Garcia-Valdes E."/>
            <person name="Lalucat J."/>
        </authorList>
    </citation>
    <scope>NUCLEOTIDE SEQUENCE [LARGE SCALE GENOMIC DNA]</scope>
    <source>
        <strain evidence="17 18">FBF102</strain>
    </source>
</reference>
<protein>
    <recommendedName>
        <fullName evidence="5">Probable alginate O-acetylase AlgJ</fullName>
    </recommendedName>
    <alternativeName>
        <fullName evidence="14">Alginate biosynthesis protein AlgJ</fullName>
    </alternativeName>
</protein>
<sequence>MTRSLRILYIGLFLAILLILGIWSLRSFASFSTTPETTVLNGKWAKAAETHYDEEFPIKRLGTNLWAALDYKLFNEGRPGVVLGKDQWLFTDEEFDAIANGDKNEAENLAIIQGVRDELKAKGTQLVLAIVPAKTRLYPEHIGDNKPATLHTDLYQQFHAQAAQAGLVAPDLLAPLQGAKQHGQVFLRTDTHWTPMGAEVVAKQLGEVIAQQTPLSGEPEKFVTQAKETTPYKGDLTNFLPLDPLFSNLLPQPDQLQQRSTDPVAAQAEGDDALFADSDVAVGLVGTSYSANPNWNFVGALKEALHSDVVNYAEDGHGPILPMLKYLQTDAFKNSPPQVLIWEFPERYLPVHNDLKDFDQQWIAQLKKAAPDAIKTQQNVVQNVKSSDSPNQAQN</sequence>
<evidence type="ECO:0000256" key="11">
    <source>
        <dbReference type="ARBA" id="ARBA00022841"/>
    </source>
</evidence>
<keyword evidence="11" id="KW-0016">Alginate biosynthesis</keyword>
<organism evidence="17 18">
    <name type="scientific">Pseudomonas caspiana</name>
    <dbReference type="NCBI Taxonomy" id="1451454"/>
    <lineage>
        <taxon>Bacteria</taxon>
        <taxon>Pseudomonadati</taxon>
        <taxon>Pseudomonadota</taxon>
        <taxon>Gammaproteobacteria</taxon>
        <taxon>Pseudomonadales</taxon>
        <taxon>Pseudomonadaceae</taxon>
        <taxon>Pseudomonas</taxon>
    </lineage>
</organism>
<name>A0A1Y3P885_9PSED</name>
<evidence type="ECO:0000313" key="18">
    <source>
        <dbReference type="Proteomes" id="UP000195440"/>
    </source>
</evidence>
<comment type="subcellular location">
    <subcellularLocation>
        <location evidence="2">Cell inner membrane</location>
        <topology evidence="2">Peripheral membrane protein</topology>
        <orientation evidence="2">Periplasmic side</orientation>
    </subcellularLocation>
    <subcellularLocation>
        <location evidence="1">Periplasm</location>
    </subcellularLocation>
</comment>
<feature type="transmembrane region" description="Helical" evidence="15">
    <location>
        <begin position="7"/>
        <end position="25"/>
    </location>
</feature>
<dbReference type="OrthoDB" id="9760774at2"/>
<dbReference type="CDD" id="cd14442">
    <property type="entry name" value="AlgJ_like"/>
    <property type="match status" value="1"/>
</dbReference>
<keyword evidence="12 15" id="KW-0472">Membrane</keyword>
<keyword evidence="6" id="KW-1003">Cell membrane</keyword>
<evidence type="ECO:0000256" key="8">
    <source>
        <dbReference type="ARBA" id="ARBA00022679"/>
    </source>
</evidence>
<keyword evidence="15" id="KW-0812">Transmembrane</keyword>
<evidence type="ECO:0000256" key="12">
    <source>
        <dbReference type="ARBA" id="ARBA00023136"/>
    </source>
</evidence>
<comment type="caution">
    <text evidence="17">The sequence shown here is derived from an EMBL/GenBank/DDBJ whole genome shotgun (WGS) entry which is preliminary data.</text>
</comment>
<keyword evidence="8 17" id="KW-0808">Transferase</keyword>
<evidence type="ECO:0000259" key="16">
    <source>
        <dbReference type="Pfam" id="PF16822"/>
    </source>
</evidence>
<evidence type="ECO:0000256" key="3">
    <source>
        <dbReference type="ARBA" id="ARBA00005182"/>
    </source>
</evidence>
<dbReference type="GO" id="GO:0005886">
    <property type="term" value="C:plasma membrane"/>
    <property type="evidence" value="ECO:0007669"/>
    <property type="project" value="UniProtKB-SubCell"/>
</dbReference>
<evidence type="ECO:0000256" key="10">
    <source>
        <dbReference type="ARBA" id="ARBA00022764"/>
    </source>
</evidence>
<dbReference type="RefSeq" id="WP_087268937.1">
    <property type="nucleotide sequence ID" value="NZ_JBJGBV010000013.1"/>
</dbReference>
<accession>A0A1Y3P885</accession>
<keyword evidence="9" id="KW-0732">Signal</keyword>
<evidence type="ECO:0000256" key="6">
    <source>
        <dbReference type="ARBA" id="ARBA00022475"/>
    </source>
</evidence>
<evidence type="ECO:0000256" key="9">
    <source>
        <dbReference type="ARBA" id="ARBA00022729"/>
    </source>
</evidence>
<keyword evidence="10" id="KW-0574">Periplasm</keyword>
<dbReference type="AlphaFoldDB" id="A0A1Y3P885"/>
<dbReference type="SUPFAM" id="SSF52266">
    <property type="entry name" value="SGNH hydrolase"/>
    <property type="match status" value="1"/>
</dbReference>
<keyword evidence="13" id="KW-0012">Acyltransferase</keyword>
<evidence type="ECO:0000256" key="2">
    <source>
        <dbReference type="ARBA" id="ARBA00004587"/>
    </source>
</evidence>
<feature type="domain" description="AlgX/AlgJ SGNH hydrolase-like" evidence="16">
    <location>
        <begin position="81"/>
        <end position="346"/>
    </location>
</feature>
<dbReference type="InterPro" id="IPR031811">
    <property type="entry name" value="ALGX/ALGJ_SGNH-like"/>
</dbReference>
<keyword evidence="7" id="KW-0997">Cell inner membrane</keyword>
<evidence type="ECO:0000256" key="1">
    <source>
        <dbReference type="ARBA" id="ARBA00004418"/>
    </source>
</evidence>
<dbReference type="GO" id="GO:0042597">
    <property type="term" value="C:periplasmic space"/>
    <property type="evidence" value="ECO:0007669"/>
    <property type="project" value="UniProtKB-SubCell"/>
</dbReference>
<evidence type="ECO:0000313" key="17">
    <source>
        <dbReference type="EMBL" id="OUM73004.1"/>
    </source>
</evidence>
<evidence type="ECO:0000256" key="5">
    <source>
        <dbReference type="ARBA" id="ARBA00016086"/>
    </source>
</evidence>
<dbReference type="UniPathway" id="UPA00286"/>
<proteinExistence type="inferred from homology"/>
<evidence type="ECO:0000256" key="14">
    <source>
        <dbReference type="ARBA" id="ARBA00031031"/>
    </source>
</evidence>
<dbReference type="EMBL" id="LOHF01000012">
    <property type="protein sequence ID" value="OUM73004.1"/>
    <property type="molecule type" value="Genomic_DNA"/>
</dbReference>
<evidence type="ECO:0000256" key="4">
    <source>
        <dbReference type="ARBA" id="ARBA00006038"/>
    </source>
</evidence>
<keyword evidence="18" id="KW-1185">Reference proteome</keyword>
<comment type="similarity">
    <text evidence="4">Belongs to the AlgJ family.</text>
</comment>
<evidence type="ECO:0000256" key="7">
    <source>
        <dbReference type="ARBA" id="ARBA00022519"/>
    </source>
</evidence>
<dbReference type="Pfam" id="PF16822">
    <property type="entry name" value="ALGX"/>
    <property type="match status" value="1"/>
</dbReference>
<dbReference type="InterPro" id="IPR034657">
    <property type="entry name" value="AlgJ"/>
</dbReference>
<comment type="pathway">
    <text evidence="3">Glycan biosynthesis; alginate biosynthesis.</text>
</comment>
<keyword evidence="15" id="KW-1133">Transmembrane helix</keyword>
<dbReference type="GO" id="GO:0042121">
    <property type="term" value="P:alginic acid biosynthetic process"/>
    <property type="evidence" value="ECO:0007669"/>
    <property type="project" value="UniProtKB-UniPathway"/>
</dbReference>
<dbReference type="Proteomes" id="UP000195440">
    <property type="component" value="Unassembled WGS sequence"/>
</dbReference>
<dbReference type="GO" id="GO:0016746">
    <property type="term" value="F:acyltransferase activity"/>
    <property type="evidence" value="ECO:0007669"/>
    <property type="project" value="UniProtKB-KW"/>
</dbReference>
<gene>
    <name evidence="17" type="ORF">AUC60_15050</name>
</gene>